<dbReference type="EMBL" id="LNRQ01000001">
    <property type="protein sequence ID" value="KZN09733.1"/>
    <property type="molecule type" value="Genomic_DNA"/>
</dbReference>
<dbReference type="AlphaFoldDB" id="A0A162B422"/>
<reference evidence="1" key="1">
    <citation type="journal article" date="2016" name="Nat. Genet.">
        <title>A high-quality carrot genome assembly provides new insights into carotenoid accumulation and asterid genome evolution.</title>
        <authorList>
            <person name="Iorizzo M."/>
            <person name="Ellison S."/>
            <person name="Senalik D."/>
            <person name="Zeng P."/>
            <person name="Satapoomin P."/>
            <person name="Huang J."/>
            <person name="Bowman M."/>
            <person name="Iovene M."/>
            <person name="Sanseverino W."/>
            <person name="Cavagnaro P."/>
            <person name="Yildiz M."/>
            <person name="Macko-Podgorni A."/>
            <person name="Moranska E."/>
            <person name="Grzebelus E."/>
            <person name="Grzebelus D."/>
            <person name="Ashrafi H."/>
            <person name="Zheng Z."/>
            <person name="Cheng S."/>
            <person name="Spooner D."/>
            <person name="Van Deynze A."/>
            <person name="Simon P."/>
        </authorList>
    </citation>
    <scope>NUCLEOTIDE SEQUENCE [LARGE SCALE GENOMIC DNA]</scope>
    <source>
        <tissue evidence="1">Leaf</tissue>
    </source>
</reference>
<dbReference type="OMA" id="MVQCTYL"/>
<dbReference type="Gramene" id="KZN09733">
    <property type="protein sequence ID" value="KZN09733"/>
    <property type="gene ID" value="DCAR_002389"/>
</dbReference>
<dbReference type="KEGG" id="dcr:108226228"/>
<gene>
    <name evidence="1" type="ORF">DCAR_002389</name>
    <name evidence="2" type="ORF">DCAR_0102478</name>
</gene>
<keyword evidence="3" id="KW-1185">Reference proteome</keyword>
<dbReference type="Proteomes" id="UP000077755">
    <property type="component" value="Chromosome 1"/>
</dbReference>
<dbReference type="STRING" id="79200.A0A162B422"/>
<evidence type="ECO:0000313" key="3">
    <source>
        <dbReference type="Proteomes" id="UP000077755"/>
    </source>
</evidence>
<evidence type="ECO:0008006" key="4">
    <source>
        <dbReference type="Google" id="ProtNLM"/>
    </source>
</evidence>
<dbReference type="Pfam" id="PF05910">
    <property type="entry name" value="DUF868"/>
    <property type="match status" value="1"/>
</dbReference>
<dbReference type="PANTHER" id="PTHR31972">
    <property type="entry name" value="EXPRESSED PROTEIN"/>
    <property type="match status" value="1"/>
</dbReference>
<sequence>MRDFPSCFGENGVQVADTSCSSANISKSSQNLVTCTYQCKLVGKSCLISISWSKNLMGHCLGVEINDLSHQCLCRVDVKPSLFSRRKGFKCLDVSSCKIDLYWDLSSAKFGSGPEPLEGFYVGIVCKGEMVLLVGDMRKEALKKIGAVPSLFNSIFVSKKEHLFGKKVYASKAQFTDNGPIHNIVIECDANGNDDLCLIVRVDSKPVMKVKHLRWKFRGNSTILVDGLPVEIFWDVHNWLFGTTLGNAIFMFQTCLSAEKLWTGETFLDDSEQQWPCLQSFKGSKVSGLGFCLTLYAWKNE</sequence>
<evidence type="ECO:0000313" key="1">
    <source>
        <dbReference type="EMBL" id="KZN09733.1"/>
    </source>
</evidence>
<proteinExistence type="predicted"/>
<dbReference type="EMBL" id="CP093343">
    <property type="protein sequence ID" value="WOG83303.1"/>
    <property type="molecule type" value="Genomic_DNA"/>
</dbReference>
<reference evidence="2" key="2">
    <citation type="submission" date="2022-03" db="EMBL/GenBank/DDBJ databases">
        <title>Draft title - Genomic analysis of global carrot germplasm unveils the trajectory of domestication and the origin of high carotenoid orange carrot.</title>
        <authorList>
            <person name="Iorizzo M."/>
            <person name="Ellison S."/>
            <person name="Senalik D."/>
            <person name="Macko-Podgorni A."/>
            <person name="Grzebelus D."/>
            <person name="Bostan H."/>
            <person name="Rolling W."/>
            <person name="Curaba J."/>
            <person name="Simon P."/>
        </authorList>
    </citation>
    <scope>NUCLEOTIDE SEQUENCE</scope>
    <source>
        <tissue evidence="2">Leaf</tissue>
    </source>
</reference>
<accession>A0A162B422</accession>
<dbReference type="PANTHER" id="PTHR31972:SF4">
    <property type="entry name" value="DUF868 DOMAIN-CONTAINING PROTEIN"/>
    <property type="match status" value="1"/>
</dbReference>
<evidence type="ECO:0000313" key="2">
    <source>
        <dbReference type="EMBL" id="WOG83303.1"/>
    </source>
</evidence>
<name>A0A162B422_DAUCS</name>
<dbReference type="OrthoDB" id="1896898at2759"/>
<organism evidence="1">
    <name type="scientific">Daucus carota subsp. sativus</name>
    <name type="common">Carrot</name>
    <dbReference type="NCBI Taxonomy" id="79200"/>
    <lineage>
        <taxon>Eukaryota</taxon>
        <taxon>Viridiplantae</taxon>
        <taxon>Streptophyta</taxon>
        <taxon>Embryophyta</taxon>
        <taxon>Tracheophyta</taxon>
        <taxon>Spermatophyta</taxon>
        <taxon>Magnoliopsida</taxon>
        <taxon>eudicotyledons</taxon>
        <taxon>Gunneridae</taxon>
        <taxon>Pentapetalae</taxon>
        <taxon>asterids</taxon>
        <taxon>campanulids</taxon>
        <taxon>Apiales</taxon>
        <taxon>Apiaceae</taxon>
        <taxon>Apioideae</taxon>
        <taxon>Scandiceae</taxon>
        <taxon>Daucinae</taxon>
        <taxon>Daucus</taxon>
        <taxon>Daucus sect. Daucus</taxon>
    </lineage>
</organism>
<protein>
    <recommendedName>
        <fullName evidence="4">DUF868 domain-containing protein</fullName>
    </recommendedName>
</protein>
<dbReference type="InterPro" id="IPR008586">
    <property type="entry name" value="DUF868_pln"/>
</dbReference>